<dbReference type="FunFam" id="2.60.120.380:FF:000001">
    <property type="entry name" value="Calpain-1 catalytic subunit"/>
    <property type="match status" value="1"/>
</dbReference>
<keyword evidence="7" id="KW-0106">Calcium</keyword>
<dbReference type="InterPro" id="IPR000169">
    <property type="entry name" value="Pept_cys_AS"/>
</dbReference>
<comment type="similarity">
    <text evidence="1">Belongs to the peptidase C2 family.</text>
</comment>
<evidence type="ECO:0000256" key="4">
    <source>
        <dbReference type="ARBA" id="ARBA00022737"/>
    </source>
</evidence>
<gene>
    <name evidence="12" type="ORF">CHIRRI_LOCUS8613</name>
</gene>
<evidence type="ECO:0000256" key="9">
    <source>
        <dbReference type="PROSITE-ProRule" id="PRU00239"/>
    </source>
</evidence>
<dbReference type="GO" id="GO:0005737">
    <property type="term" value="C:cytoplasm"/>
    <property type="evidence" value="ECO:0007669"/>
    <property type="project" value="TreeGrafter"/>
</dbReference>
<evidence type="ECO:0000256" key="5">
    <source>
        <dbReference type="ARBA" id="ARBA00022801"/>
    </source>
</evidence>
<dbReference type="SMART" id="SM00720">
    <property type="entry name" value="calpain_III"/>
    <property type="match status" value="1"/>
</dbReference>
<dbReference type="InterPro" id="IPR036213">
    <property type="entry name" value="Calpain_III_sf"/>
</dbReference>
<evidence type="ECO:0000259" key="10">
    <source>
        <dbReference type="PROSITE" id="PS50203"/>
    </source>
</evidence>
<dbReference type="InterPro" id="IPR001300">
    <property type="entry name" value="Peptidase_C2_calpain_cat"/>
</dbReference>
<evidence type="ECO:0000256" key="7">
    <source>
        <dbReference type="ARBA" id="ARBA00022837"/>
    </source>
</evidence>
<dbReference type="SUPFAM" id="SSF49758">
    <property type="entry name" value="Calpain large subunit, middle domain (domain III)"/>
    <property type="match status" value="1"/>
</dbReference>
<feature type="domain" description="EF-hand" evidence="11">
    <location>
        <begin position="628"/>
        <end position="663"/>
    </location>
</feature>
<dbReference type="InterPro" id="IPR002048">
    <property type="entry name" value="EF_hand_dom"/>
</dbReference>
<dbReference type="CDD" id="cd00214">
    <property type="entry name" value="Calpain_III"/>
    <property type="match status" value="1"/>
</dbReference>
<dbReference type="InterPro" id="IPR038765">
    <property type="entry name" value="Papain-like_cys_pep_sf"/>
</dbReference>
<dbReference type="AlphaFoldDB" id="A0A9N9WTT6"/>
<keyword evidence="2 9" id="KW-0645">Protease</keyword>
<evidence type="ECO:0000256" key="6">
    <source>
        <dbReference type="ARBA" id="ARBA00022807"/>
    </source>
</evidence>
<dbReference type="InterPro" id="IPR022683">
    <property type="entry name" value="Calpain_III"/>
</dbReference>
<evidence type="ECO:0000256" key="2">
    <source>
        <dbReference type="ARBA" id="ARBA00022670"/>
    </source>
</evidence>
<dbReference type="SMART" id="SM00054">
    <property type="entry name" value="EFh"/>
    <property type="match status" value="2"/>
</dbReference>
<feature type="active site" evidence="8 9">
    <location>
        <position position="100"/>
    </location>
</feature>
<feature type="domain" description="Calpain catalytic" evidence="10">
    <location>
        <begin position="45"/>
        <end position="344"/>
    </location>
</feature>
<dbReference type="Gene3D" id="1.10.238.10">
    <property type="entry name" value="EF-hand"/>
    <property type="match status" value="1"/>
</dbReference>
<dbReference type="InterPro" id="IPR018247">
    <property type="entry name" value="EF_Hand_1_Ca_BS"/>
</dbReference>
<dbReference type="InterPro" id="IPR022682">
    <property type="entry name" value="Calpain_domain_III"/>
</dbReference>
<dbReference type="SMART" id="SM00230">
    <property type="entry name" value="CysPc"/>
    <property type="match status" value="1"/>
</dbReference>
<keyword evidence="6 9" id="KW-0788">Thiol protease</keyword>
<evidence type="ECO:0000256" key="8">
    <source>
        <dbReference type="PIRSR" id="PIRSR622684-1"/>
    </source>
</evidence>
<proteinExistence type="inferred from homology"/>
<name>A0A9N9WTT6_9DIPT</name>
<dbReference type="EMBL" id="OU895878">
    <property type="protein sequence ID" value="CAG9805744.1"/>
    <property type="molecule type" value="Genomic_DNA"/>
</dbReference>
<dbReference type="Gene3D" id="2.60.120.380">
    <property type="match status" value="1"/>
</dbReference>
<evidence type="ECO:0000313" key="12">
    <source>
        <dbReference type="EMBL" id="CAG9805744.1"/>
    </source>
</evidence>
<evidence type="ECO:0000256" key="3">
    <source>
        <dbReference type="ARBA" id="ARBA00022723"/>
    </source>
</evidence>
<reference evidence="12" key="2">
    <citation type="submission" date="2022-10" db="EMBL/GenBank/DDBJ databases">
        <authorList>
            <consortium name="ENA_rothamsted_submissions"/>
            <consortium name="culmorum"/>
            <person name="King R."/>
        </authorList>
    </citation>
    <scope>NUCLEOTIDE SEQUENCE</scope>
</reference>
<evidence type="ECO:0000313" key="13">
    <source>
        <dbReference type="Proteomes" id="UP001153620"/>
    </source>
</evidence>
<dbReference type="FunFam" id="3.90.70.10:FF:000001">
    <property type="entry name" value="Calpain-1 catalytic subunit"/>
    <property type="match status" value="1"/>
</dbReference>
<keyword evidence="13" id="KW-1185">Reference proteome</keyword>
<dbReference type="OrthoDB" id="424753at2759"/>
<dbReference type="PROSITE" id="PS50222">
    <property type="entry name" value="EF_HAND_2"/>
    <property type="match status" value="1"/>
</dbReference>
<dbReference type="SUPFAM" id="SSF47473">
    <property type="entry name" value="EF-hand"/>
    <property type="match status" value="1"/>
</dbReference>
<dbReference type="InterPro" id="IPR022684">
    <property type="entry name" value="Calpain_cysteine_protease"/>
</dbReference>
<dbReference type="PRINTS" id="PR00704">
    <property type="entry name" value="CALPAIN"/>
</dbReference>
<dbReference type="PROSITE" id="PS00139">
    <property type="entry name" value="THIOL_PROTEASE_CYS"/>
    <property type="match status" value="1"/>
</dbReference>
<feature type="active site" evidence="8 9">
    <location>
        <position position="256"/>
    </location>
</feature>
<dbReference type="CDD" id="cd00044">
    <property type="entry name" value="CysPc"/>
    <property type="match status" value="1"/>
</dbReference>
<dbReference type="PROSITE" id="PS50203">
    <property type="entry name" value="CALPAIN_CAT"/>
    <property type="match status" value="1"/>
</dbReference>
<keyword evidence="4" id="KW-0677">Repeat</keyword>
<organism evidence="12 13">
    <name type="scientific">Chironomus riparius</name>
    <dbReference type="NCBI Taxonomy" id="315576"/>
    <lineage>
        <taxon>Eukaryota</taxon>
        <taxon>Metazoa</taxon>
        <taxon>Ecdysozoa</taxon>
        <taxon>Arthropoda</taxon>
        <taxon>Hexapoda</taxon>
        <taxon>Insecta</taxon>
        <taxon>Pterygota</taxon>
        <taxon>Neoptera</taxon>
        <taxon>Endopterygota</taxon>
        <taxon>Diptera</taxon>
        <taxon>Nematocera</taxon>
        <taxon>Chironomoidea</taxon>
        <taxon>Chironomidae</taxon>
        <taxon>Chironominae</taxon>
        <taxon>Chironomus</taxon>
    </lineage>
</organism>
<dbReference type="Pfam" id="PF00648">
    <property type="entry name" value="Peptidase_C2"/>
    <property type="match status" value="1"/>
</dbReference>
<dbReference type="PROSITE" id="PS00018">
    <property type="entry name" value="EF_HAND_1"/>
    <property type="match status" value="1"/>
</dbReference>
<dbReference type="GO" id="GO:0004198">
    <property type="term" value="F:calcium-dependent cysteine-type endopeptidase activity"/>
    <property type="evidence" value="ECO:0007669"/>
    <property type="project" value="InterPro"/>
</dbReference>
<dbReference type="Proteomes" id="UP001153620">
    <property type="component" value="Chromosome 2"/>
</dbReference>
<evidence type="ECO:0000256" key="1">
    <source>
        <dbReference type="ARBA" id="ARBA00007623"/>
    </source>
</evidence>
<sequence>MSKRKYTFDGHPIYLLGQRGSGSRSRKNVQDFYKIQQKCLESGKLFEDPEFPATNDSLFHSYTSAARFEWLRPKEICKDPKFFVDGYSRFDVRQGDLGDCWLLAATANLTLNPKVFFRVVCEDNSFDENYAGVFHFRFWRYGKWIDIAIDDRLPTHSGKLINMHSTEKNEFWSALLEKAYAKLYGSYEALKGGNASEAFEDFTGGISELYTLKEAPSNLFNILEKAYSRSSMMSCSIEPDHNIIEAETPEGLVKGHAYSITKVKMIDINLPHKKGKIQLLRLRNPWGDEFEWNGAWSDKSREWQFIPDYEKEEIGLTFDRDGEFWISYKDFLKYFDKLDMCNLSPDSLVDETEKSTCMKWNLNVYEGEWIKGISAGGCRNNIDTFHRNPQYTMKLEHPDEDDADGNCSVVIALMQKHRRSRKIIGSNFLTIGFAIYRIQGQELEEKPLKNHFFKTTASISRSTFLNMRGVSGRFKFKPGNYLIVPSTFEPDKEGEFLIRIYSENKYAFEEHDETCGIGEVDARISGKFDNFQAPSPETLTIEKLFMELAGENEEIGWKELKQILDHCIPKEIQNKTTNGVQTNGFQNGNHSEYENQGFSKDICRSIVAMLDLDRSGQLGLEEFRVFLLEYAKWRAVFTLYDKDNNHKLDAFELRDALGSAGYRLNHHIINTLIYRYGSGSQGIPFEDFIMCAVKVKTMLDHFKEKDHGNKNEVMFSVNEWIMRALYS</sequence>
<dbReference type="PANTHER" id="PTHR10183:SF433">
    <property type="entry name" value="CALPAIN-A-RELATED"/>
    <property type="match status" value="1"/>
</dbReference>
<dbReference type="Pfam" id="PF01067">
    <property type="entry name" value="Calpain_III"/>
    <property type="match status" value="1"/>
</dbReference>
<keyword evidence="3" id="KW-0479">Metal-binding</keyword>
<feature type="active site" evidence="8 9">
    <location>
        <position position="284"/>
    </location>
</feature>
<dbReference type="Gene3D" id="3.90.70.10">
    <property type="entry name" value="Cysteine proteinases"/>
    <property type="match status" value="1"/>
</dbReference>
<reference evidence="12" key="1">
    <citation type="submission" date="2022-01" db="EMBL/GenBank/DDBJ databases">
        <authorList>
            <person name="King R."/>
        </authorList>
    </citation>
    <scope>NUCLEOTIDE SEQUENCE</scope>
</reference>
<dbReference type="GO" id="GO:0005509">
    <property type="term" value="F:calcium ion binding"/>
    <property type="evidence" value="ECO:0007669"/>
    <property type="project" value="InterPro"/>
</dbReference>
<accession>A0A9N9WTT6</accession>
<dbReference type="InterPro" id="IPR033883">
    <property type="entry name" value="C2_III"/>
</dbReference>
<protein>
    <recommendedName>
        <fullName evidence="14">Calpain-A</fullName>
    </recommendedName>
</protein>
<keyword evidence="5 9" id="KW-0378">Hydrolase</keyword>
<dbReference type="SUPFAM" id="SSF54001">
    <property type="entry name" value="Cysteine proteinases"/>
    <property type="match status" value="1"/>
</dbReference>
<evidence type="ECO:0000259" key="11">
    <source>
        <dbReference type="PROSITE" id="PS50222"/>
    </source>
</evidence>
<dbReference type="GO" id="GO:0006508">
    <property type="term" value="P:proteolysis"/>
    <property type="evidence" value="ECO:0007669"/>
    <property type="project" value="UniProtKB-KW"/>
</dbReference>
<dbReference type="PANTHER" id="PTHR10183">
    <property type="entry name" value="CALPAIN"/>
    <property type="match status" value="1"/>
</dbReference>
<dbReference type="InterPro" id="IPR011992">
    <property type="entry name" value="EF-hand-dom_pair"/>
</dbReference>
<evidence type="ECO:0008006" key="14">
    <source>
        <dbReference type="Google" id="ProtNLM"/>
    </source>
</evidence>